<gene>
    <name evidence="9" type="ORF">S01H4_42529</name>
</gene>
<dbReference type="SUPFAM" id="SSF55821">
    <property type="entry name" value="YrdC/RibB"/>
    <property type="match status" value="1"/>
</dbReference>
<dbReference type="Gene3D" id="3.90.870.10">
    <property type="entry name" value="DHBP synthase"/>
    <property type="match status" value="1"/>
</dbReference>
<organism evidence="9">
    <name type="scientific">marine sediment metagenome</name>
    <dbReference type="NCBI Taxonomy" id="412755"/>
    <lineage>
        <taxon>unclassified sequences</taxon>
        <taxon>metagenomes</taxon>
        <taxon>ecological metagenomes</taxon>
    </lineage>
</organism>
<evidence type="ECO:0000313" key="9">
    <source>
        <dbReference type="EMBL" id="GAG91823.1"/>
    </source>
</evidence>
<dbReference type="AlphaFoldDB" id="X1C5Z2"/>
<evidence type="ECO:0000256" key="4">
    <source>
        <dbReference type="ARBA" id="ARBA00022619"/>
    </source>
</evidence>
<proteinExistence type="inferred from homology"/>
<evidence type="ECO:0008006" key="10">
    <source>
        <dbReference type="Google" id="ProtNLM"/>
    </source>
</evidence>
<evidence type="ECO:0000256" key="6">
    <source>
        <dbReference type="ARBA" id="ARBA00022842"/>
    </source>
</evidence>
<dbReference type="FunFam" id="3.90.870.10:FF:000001">
    <property type="entry name" value="Riboflavin biosynthesis protein RibBA"/>
    <property type="match status" value="1"/>
</dbReference>
<keyword evidence="8" id="KW-0456">Lyase</keyword>
<dbReference type="UniPathway" id="UPA00275"/>
<evidence type="ECO:0000256" key="8">
    <source>
        <dbReference type="ARBA" id="ARBA00023239"/>
    </source>
</evidence>
<evidence type="ECO:0000256" key="5">
    <source>
        <dbReference type="ARBA" id="ARBA00022723"/>
    </source>
</evidence>
<keyword evidence="4" id="KW-0686">Riboflavin biosynthesis</keyword>
<dbReference type="HAMAP" id="MF_00180">
    <property type="entry name" value="RibB"/>
    <property type="match status" value="1"/>
</dbReference>
<protein>
    <recommendedName>
        <fullName evidence="10">3,4-dihydroxy-2-butanone 4-phosphate synthase</fullName>
    </recommendedName>
</protein>
<name>X1C5Z2_9ZZZZ</name>
<dbReference type="EMBL" id="BART01023364">
    <property type="protein sequence ID" value="GAG91823.1"/>
    <property type="molecule type" value="Genomic_DNA"/>
</dbReference>
<dbReference type="NCBIfam" id="TIGR00506">
    <property type="entry name" value="ribB"/>
    <property type="match status" value="1"/>
</dbReference>
<dbReference type="GO" id="GO:0008686">
    <property type="term" value="F:3,4-dihydroxy-2-butanone-4-phosphate synthase activity"/>
    <property type="evidence" value="ECO:0007669"/>
    <property type="project" value="InterPro"/>
</dbReference>
<dbReference type="GO" id="GO:0005829">
    <property type="term" value="C:cytosol"/>
    <property type="evidence" value="ECO:0007669"/>
    <property type="project" value="TreeGrafter"/>
</dbReference>
<dbReference type="InterPro" id="IPR017945">
    <property type="entry name" value="DHBP_synth_RibB-like_a/b_dom"/>
</dbReference>
<dbReference type="Pfam" id="PF00926">
    <property type="entry name" value="DHBP_synthase"/>
    <property type="match status" value="1"/>
</dbReference>
<dbReference type="PANTHER" id="PTHR21327:SF18">
    <property type="entry name" value="3,4-DIHYDROXY-2-BUTANONE 4-PHOSPHATE SYNTHASE"/>
    <property type="match status" value="1"/>
</dbReference>
<comment type="pathway">
    <text evidence="3">Cofactor biosynthesis; riboflavin biosynthesis.</text>
</comment>
<evidence type="ECO:0000256" key="7">
    <source>
        <dbReference type="ARBA" id="ARBA00023211"/>
    </source>
</evidence>
<accession>X1C5Z2</accession>
<comment type="cofactor">
    <cofactor evidence="2">
        <name>Mg(2+)</name>
        <dbReference type="ChEBI" id="CHEBI:18420"/>
    </cofactor>
</comment>
<reference evidence="9" key="1">
    <citation type="journal article" date="2014" name="Front. Microbiol.">
        <title>High frequency of phylogenetically diverse reductive dehalogenase-homologous genes in deep subseafloor sedimentary metagenomes.</title>
        <authorList>
            <person name="Kawai M."/>
            <person name="Futagami T."/>
            <person name="Toyoda A."/>
            <person name="Takaki Y."/>
            <person name="Nishi S."/>
            <person name="Hori S."/>
            <person name="Arai W."/>
            <person name="Tsubouchi T."/>
            <person name="Morono Y."/>
            <person name="Uchiyama I."/>
            <person name="Ito T."/>
            <person name="Fujiyama A."/>
            <person name="Inagaki F."/>
            <person name="Takami H."/>
        </authorList>
    </citation>
    <scope>NUCLEOTIDE SEQUENCE</scope>
    <source>
        <strain evidence="9">Expedition CK06-06</strain>
    </source>
</reference>
<evidence type="ECO:0000256" key="2">
    <source>
        <dbReference type="ARBA" id="ARBA00001946"/>
    </source>
</evidence>
<dbReference type="GO" id="GO:0046872">
    <property type="term" value="F:metal ion binding"/>
    <property type="evidence" value="ECO:0007669"/>
    <property type="project" value="UniProtKB-KW"/>
</dbReference>
<evidence type="ECO:0000256" key="1">
    <source>
        <dbReference type="ARBA" id="ARBA00001936"/>
    </source>
</evidence>
<evidence type="ECO:0000256" key="3">
    <source>
        <dbReference type="ARBA" id="ARBA00005104"/>
    </source>
</evidence>
<dbReference type="GO" id="GO:0009231">
    <property type="term" value="P:riboflavin biosynthetic process"/>
    <property type="evidence" value="ECO:0007669"/>
    <property type="project" value="UniProtKB-UniPathway"/>
</dbReference>
<comment type="caution">
    <text evidence="9">The sequence shown here is derived from an EMBL/GenBank/DDBJ whole genome shotgun (WGS) entry which is preliminary data.</text>
</comment>
<keyword evidence="6" id="KW-0460">Magnesium</keyword>
<keyword evidence="5" id="KW-0479">Metal-binding</keyword>
<comment type="cofactor">
    <cofactor evidence="1">
        <name>Mn(2+)</name>
        <dbReference type="ChEBI" id="CHEBI:29035"/>
    </cofactor>
</comment>
<dbReference type="InterPro" id="IPR000422">
    <property type="entry name" value="DHBP_synthase_RibB"/>
</dbReference>
<dbReference type="PANTHER" id="PTHR21327">
    <property type="entry name" value="GTP CYCLOHYDROLASE II-RELATED"/>
    <property type="match status" value="1"/>
</dbReference>
<sequence>MSIVTIEKAIEEIKKGKMVIVVDDEDRENEGDFIMAAEKVTPEDINFMSKFGRGLICMPCISSRLNELQIPDMVTENTSKHGTAFTVSVGAKHKISTGISAFDRAATILTIIDPETKAEDISMPGHVFPLRANDGGVLKRAGHTEAAIDLARLTGLFPAGVLCEIMNDDGTMARLNQLEKIAKEFNMPIVTVESIIEYRRKKERY</sequence>
<keyword evidence="7" id="KW-0464">Manganese</keyword>